<dbReference type="AlphaFoldDB" id="A0AAD7BKU3"/>
<evidence type="ECO:0008006" key="3">
    <source>
        <dbReference type="Google" id="ProtNLM"/>
    </source>
</evidence>
<evidence type="ECO:0000313" key="1">
    <source>
        <dbReference type="EMBL" id="KAJ7623724.1"/>
    </source>
</evidence>
<gene>
    <name evidence="1" type="ORF">FB45DRAFT_1061602</name>
</gene>
<sequence length="468" mass="53002">MDTQISNLRAQLIQLEDERSVLAESHQQHKAIMSPLRRMPPEILANIFLYTLPSSSEIAHSSESKTTQSPWILGQICSRWREIALSASSLWSIIHVSTKPNPLAMIQTQIDRARMLKIHYYSPKDGDSSPEILKFFEFLSEHSARWEELNIHLTNSLAPHMVALKGRLPSLRRLWVRWNAASADAAIESLKCFETCPSLKEIALARKDNVPQPLSVLFPATQLTTYRVRCPWKTHRDILRRASNIVEAKISVPSSDEPWSVPEVIDMTLLQRLYVSPSNVLEYLRAPALTGIVCVESQENSIWRDLDSFCIRSSCTLKQLCIEGLPDANITAEILEKYPSIKNLALMFAFGGEDELTNALDTHLNLFTQRDVPVFPHLEEICFGARRAKFPINYSLVLKMLQSRRNLCRTLNSATFVVKSGPSPDAITLSGLNALAEDGLNLRLFNGSSGMEMKIHLDRWMYGTPWIH</sequence>
<protein>
    <recommendedName>
        <fullName evidence="3">F-box domain-containing protein</fullName>
    </recommendedName>
</protein>
<name>A0AAD7BKU3_9AGAR</name>
<reference evidence="1" key="1">
    <citation type="submission" date="2023-03" db="EMBL/GenBank/DDBJ databases">
        <title>Massive genome expansion in bonnet fungi (Mycena s.s.) driven by repeated elements and novel gene families across ecological guilds.</title>
        <authorList>
            <consortium name="Lawrence Berkeley National Laboratory"/>
            <person name="Harder C.B."/>
            <person name="Miyauchi S."/>
            <person name="Viragh M."/>
            <person name="Kuo A."/>
            <person name="Thoen E."/>
            <person name="Andreopoulos B."/>
            <person name="Lu D."/>
            <person name="Skrede I."/>
            <person name="Drula E."/>
            <person name="Henrissat B."/>
            <person name="Morin E."/>
            <person name="Kohler A."/>
            <person name="Barry K."/>
            <person name="LaButti K."/>
            <person name="Morin E."/>
            <person name="Salamov A."/>
            <person name="Lipzen A."/>
            <person name="Mereny Z."/>
            <person name="Hegedus B."/>
            <person name="Baldrian P."/>
            <person name="Stursova M."/>
            <person name="Weitz H."/>
            <person name="Taylor A."/>
            <person name="Grigoriev I.V."/>
            <person name="Nagy L.G."/>
            <person name="Martin F."/>
            <person name="Kauserud H."/>
        </authorList>
    </citation>
    <scope>NUCLEOTIDE SEQUENCE</scope>
    <source>
        <strain evidence="1">9284</strain>
    </source>
</reference>
<evidence type="ECO:0000313" key="2">
    <source>
        <dbReference type="Proteomes" id="UP001221142"/>
    </source>
</evidence>
<dbReference type="SUPFAM" id="SSF52047">
    <property type="entry name" value="RNI-like"/>
    <property type="match status" value="1"/>
</dbReference>
<proteinExistence type="predicted"/>
<organism evidence="1 2">
    <name type="scientific">Roridomyces roridus</name>
    <dbReference type="NCBI Taxonomy" id="1738132"/>
    <lineage>
        <taxon>Eukaryota</taxon>
        <taxon>Fungi</taxon>
        <taxon>Dikarya</taxon>
        <taxon>Basidiomycota</taxon>
        <taxon>Agaricomycotina</taxon>
        <taxon>Agaricomycetes</taxon>
        <taxon>Agaricomycetidae</taxon>
        <taxon>Agaricales</taxon>
        <taxon>Marasmiineae</taxon>
        <taxon>Mycenaceae</taxon>
        <taxon>Roridomyces</taxon>
    </lineage>
</organism>
<dbReference type="EMBL" id="JARKIF010000014">
    <property type="protein sequence ID" value="KAJ7623724.1"/>
    <property type="molecule type" value="Genomic_DNA"/>
</dbReference>
<accession>A0AAD7BKU3</accession>
<dbReference type="Gene3D" id="1.20.1280.50">
    <property type="match status" value="1"/>
</dbReference>
<keyword evidence="2" id="KW-1185">Reference proteome</keyword>
<comment type="caution">
    <text evidence="1">The sequence shown here is derived from an EMBL/GenBank/DDBJ whole genome shotgun (WGS) entry which is preliminary data.</text>
</comment>
<dbReference type="Proteomes" id="UP001221142">
    <property type="component" value="Unassembled WGS sequence"/>
</dbReference>